<dbReference type="InterPro" id="IPR005203">
    <property type="entry name" value="Hemocyanin_C"/>
</dbReference>
<evidence type="ECO:0000256" key="2">
    <source>
        <dbReference type="SAM" id="SignalP"/>
    </source>
</evidence>
<accession>B3M8B4</accession>
<dbReference type="Pfam" id="PF00372">
    <property type="entry name" value="Hemocyanin_M"/>
    <property type="match status" value="1"/>
</dbReference>
<dbReference type="GO" id="GO:0045735">
    <property type="term" value="F:nutrient reservoir activity"/>
    <property type="evidence" value="ECO:0007669"/>
    <property type="project" value="UniProtKB-KW"/>
</dbReference>
<dbReference type="InterPro" id="IPR008922">
    <property type="entry name" value="Di-copper_centre_dom_sf"/>
</dbReference>
<reference evidence="6 7" key="1">
    <citation type="journal article" date="2007" name="Nature">
        <title>Evolution of genes and genomes on the Drosophila phylogeny.</title>
        <authorList>
            <consortium name="Drosophila 12 Genomes Consortium"/>
            <person name="Clark A.G."/>
            <person name="Eisen M.B."/>
            <person name="Smith D.R."/>
            <person name="Bergman C.M."/>
            <person name="Oliver B."/>
            <person name="Markow T.A."/>
            <person name="Kaufman T.C."/>
            <person name="Kellis M."/>
            <person name="Gelbart W."/>
            <person name="Iyer V.N."/>
            <person name="Pollard D.A."/>
            <person name="Sackton T.B."/>
            <person name="Larracuente A.M."/>
            <person name="Singh N.D."/>
            <person name="Abad J.P."/>
            <person name="Abt D.N."/>
            <person name="Adryan B."/>
            <person name="Aguade M."/>
            <person name="Akashi H."/>
            <person name="Anderson W.W."/>
            <person name="Aquadro C.F."/>
            <person name="Ardell D.H."/>
            <person name="Arguello R."/>
            <person name="Artieri C.G."/>
            <person name="Barbash D.A."/>
            <person name="Barker D."/>
            <person name="Barsanti P."/>
            <person name="Batterham P."/>
            <person name="Batzoglou S."/>
            <person name="Begun D."/>
            <person name="Bhutkar A."/>
            <person name="Blanco E."/>
            <person name="Bosak S.A."/>
            <person name="Bradley R.K."/>
            <person name="Brand A.D."/>
            <person name="Brent M.R."/>
            <person name="Brooks A.N."/>
            <person name="Brown R.H."/>
            <person name="Butlin R.K."/>
            <person name="Caggese C."/>
            <person name="Calvi B.R."/>
            <person name="Bernardo de Carvalho A."/>
            <person name="Caspi A."/>
            <person name="Castrezana S."/>
            <person name="Celniker S.E."/>
            <person name="Chang J.L."/>
            <person name="Chapple C."/>
            <person name="Chatterji S."/>
            <person name="Chinwalla A."/>
            <person name="Civetta A."/>
            <person name="Clifton S.W."/>
            <person name="Comeron J.M."/>
            <person name="Costello J.C."/>
            <person name="Coyne J.A."/>
            <person name="Daub J."/>
            <person name="David R.G."/>
            <person name="Delcher A.L."/>
            <person name="Delehaunty K."/>
            <person name="Do C.B."/>
            <person name="Ebling H."/>
            <person name="Edwards K."/>
            <person name="Eickbush T."/>
            <person name="Evans J.D."/>
            <person name="Filipski A."/>
            <person name="Findeiss S."/>
            <person name="Freyhult E."/>
            <person name="Fulton L."/>
            <person name="Fulton R."/>
            <person name="Garcia A.C."/>
            <person name="Gardiner A."/>
            <person name="Garfield D.A."/>
            <person name="Garvin B.E."/>
            <person name="Gibson G."/>
            <person name="Gilbert D."/>
            <person name="Gnerre S."/>
            <person name="Godfrey J."/>
            <person name="Good R."/>
            <person name="Gotea V."/>
            <person name="Gravely B."/>
            <person name="Greenberg A.J."/>
            <person name="Griffiths-Jones S."/>
            <person name="Gross S."/>
            <person name="Guigo R."/>
            <person name="Gustafson E.A."/>
            <person name="Haerty W."/>
            <person name="Hahn M.W."/>
            <person name="Halligan D.L."/>
            <person name="Halpern A.L."/>
            <person name="Halter G.M."/>
            <person name="Han M.V."/>
            <person name="Heger A."/>
            <person name="Hillier L."/>
            <person name="Hinrichs A.S."/>
            <person name="Holmes I."/>
            <person name="Hoskins R.A."/>
            <person name="Hubisz M.J."/>
            <person name="Hultmark D."/>
            <person name="Huntley M.A."/>
            <person name="Jaffe D.B."/>
            <person name="Jagadeeshan S."/>
            <person name="Jeck W.R."/>
            <person name="Johnson J."/>
            <person name="Jones C.D."/>
            <person name="Jordan W.C."/>
            <person name="Karpen G.H."/>
            <person name="Kataoka E."/>
            <person name="Keightley P.D."/>
            <person name="Kheradpour P."/>
            <person name="Kirkness E.F."/>
            <person name="Koerich L.B."/>
            <person name="Kristiansen K."/>
            <person name="Kudrna D."/>
            <person name="Kulathinal R.J."/>
            <person name="Kumar S."/>
            <person name="Kwok R."/>
            <person name="Lander E."/>
            <person name="Langley C.H."/>
            <person name="Lapoint R."/>
            <person name="Lazzaro B.P."/>
            <person name="Lee S.J."/>
            <person name="Levesque L."/>
            <person name="Li R."/>
            <person name="Lin C.F."/>
            <person name="Lin M.F."/>
            <person name="Lindblad-Toh K."/>
            <person name="Llopart A."/>
            <person name="Long M."/>
            <person name="Low L."/>
            <person name="Lozovsky E."/>
            <person name="Lu J."/>
            <person name="Luo M."/>
            <person name="Machado C.A."/>
            <person name="Makalowski W."/>
            <person name="Marzo M."/>
            <person name="Matsuda M."/>
            <person name="Matzkin L."/>
            <person name="McAllister B."/>
            <person name="McBride C.S."/>
            <person name="McKernan B."/>
            <person name="McKernan K."/>
            <person name="Mendez-Lago M."/>
            <person name="Minx P."/>
            <person name="Mollenhauer M.U."/>
            <person name="Montooth K."/>
            <person name="Mount S.M."/>
            <person name="Mu X."/>
            <person name="Myers E."/>
            <person name="Negre B."/>
            <person name="Newfeld S."/>
            <person name="Nielsen R."/>
            <person name="Noor M.A."/>
            <person name="O'Grady P."/>
            <person name="Pachter L."/>
            <person name="Papaceit M."/>
            <person name="Parisi M.J."/>
            <person name="Parisi M."/>
            <person name="Parts L."/>
            <person name="Pedersen J.S."/>
            <person name="Pesole G."/>
            <person name="Phillippy A.M."/>
            <person name="Ponting C.P."/>
            <person name="Pop M."/>
            <person name="Porcelli D."/>
            <person name="Powell J.R."/>
            <person name="Prohaska S."/>
            <person name="Pruitt K."/>
            <person name="Puig M."/>
            <person name="Quesneville H."/>
            <person name="Ram K.R."/>
            <person name="Rand D."/>
            <person name="Rasmussen M.D."/>
            <person name="Reed L.K."/>
            <person name="Reenan R."/>
            <person name="Reily A."/>
            <person name="Remington K.A."/>
            <person name="Rieger T.T."/>
            <person name="Ritchie M.G."/>
            <person name="Robin C."/>
            <person name="Rogers Y.H."/>
            <person name="Rohde C."/>
            <person name="Rozas J."/>
            <person name="Rubenfield M.J."/>
            <person name="Ruiz A."/>
            <person name="Russo S."/>
            <person name="Salzberg S.L."/>
            <person name="Sanchez-Gracia A."/>
            <person name="Saranga D.J."/>
            <person name="Sato H."/>
            <person name="Schaeffer S.W."/>
            <person name="Schatz M.C."/>
            <person name="Schlenke T."/>
            <person name="Schwartz R."/>
            <person name="Segarra C."/>
            <person name="Singh R.S."/>
            <person name="Sirot L."/>
            <person name="Sirota M."/>
            <person name="Sisneros N.B."/>
            <person name="Smith C.D."/>
            <person name="Smith T.F."/>
            <person name="Spieth J."/>
            <person name="Stage D.E."/>
            <person name="Stark A."/>
            <person name="Stephan W."/>
            <person name="Strausberg R.L."/>
            <person name="Strempel S."/>
            <person name="Sturgill D."/>
            <person name="Sutton G."/>
            <person name="Sutton G.G."/>
            <person name="Tao W."/>
            <person name="Teichmann S."/>
            <person name="Tobari Y.N."/>
            <person name="Tomimura Y."/>
            <person name="Tsolas J.M."/>
            <person name="Valente V.L."/>
            <person name="Venter E."/>
            <person name="Venter J.C."/>
            <person name="Vicario S."/>
            <person name="Vieira F.G."/>
            <person name="Vilella A.J."/>
            <person name="Villasante A."/>
            <person name="Walenz B."/>
            <person name="Wang J."/>
            <person name="Wasserman M."/>
            <person name="Watts T."/>
            <person name="Wilson D."/>
            <person name="Wilson R.K."/>
            <person name="Wing R.A."/>
            <person name="Wolfner M.F."/>
            <person name="Wong A."/>
            <person name="Wong G.K."/>
            <person name="Wu C.I."/>
            <person name="Wu G."/>
            <person name="Yamamoto D."/>
            <person name="Yang H.P."/>
            <person name="Yang S.P."/>
            <person name="Yorke J.A."/>
            <person name="Yoshida K."/>
            <person name="Zdobnov E."/>
            <person name="Zhang P."/>
            <person name="Zhang Y."/>
            <person name="Zimin A.V."/>
            <person name="Baldwin J."/>
            <person name="Abdouelleil A."/>
            <person name="Abdulkadir J."/>
            <person name="Abebe A."/>
            <person name="Abera B."/>
            <person name="Abreu J."/>
            <person name="Acer S.C."/>
            <person name="Aftuck L."/>
            <person name="Alexander A."/>
            <person name="An P."/>
            <person name="Anderson E."/>
            <person name="Anderson S."/>
            <person name="Arachi H."/>
            <person name="Azer M."/>
            <person name="Bachantsang P."/>
            <person name="Barry A."/>
            <person name="Bayul T."/>
            <person name="Berlin A."/>
            <person name="Bessette D."/>
            <person name="Bloom T."/>
            <person name="Blye J."/>
            <person name="Boguslavskiy L."/>
            <person name="Bonnet C."/>
            <person name="Boukhgalter B."/>
            <person name="Bourzgui I."/>
            <person name="Brown A."/>
            <person name="Cahill P."/>
            <person name="Channer S."/>
            <person name="Cheshatsang Y."/>
            <person name="Chuda L."/>
            <person name="Citroen M."/>
            <person name="Collymore A."/>
            <person name="Cooke P."/>
            <person name="Costello M."/>
            <person name="D'Aco K."/>
            <person name="Daza R."/>
            <person name="De Haan G."/>
            <person name="DeGray S."/>
            <person name="DeMaso C."/>
            <person name="Dhargay N."/>
            <person name="Dooley K."/>
            <person name="Dooley E."/>
            <person name="Doricent M."/>
            <person name="Dorje P."/>
            <person name="Dorjee K."/>
            <person name="Dupes A."/>
            <person name="Elong R."/>
            <person name="Falk J."/>
            <person name="Farina A."/>
            <person name="Faro S."/>
            <person name="Ferguson D."/>
            <person name="Fisher S."/>
            <person name="Foley C.D."/>
            <person name="Franke A."/>
            <person name="Friedrich D."/>
            <person name="Gadbois L."/>
            <person name="Gearin G."/>
            <person name="Gearin C.R."/>
            <person name="Giannoukos G."/>
            <person name="Goode T."/>
            <person name="Graham J."/>
            <person name="Grandbois E."/>
            <person name="Grewal S."/>
            <person name="Gyaltsen K."/>
            <person name="Hafez N."/>
            <person name="Hagos B."/>
            <person name="Hall J."/>
            <person name="Henson C."/>
            <person name="Hollinger A."/>
            <person name="Honan T."/>
            <person name="Huard M.D."/>
            <person name="Hughes L."/>
            <person name="Hurhula B."/>
            <person name="Husby M.E."/>
            <person name="Kamat A."/>
            <person name="Kanga B."/>
            <person name="Kashin S."/>
            <person name="Khazanovich D."/>
            <person name="Kisner P."/>
            <person name="Lance K."/>
            <person name="Lara M."/>
            <person name="Lee W."/>
            <person name="Lennon N."/>
            <person name="Letendre F."/>
            <person name="LeVine R."/>
            <person name="Lipovsky A."/>
            <person name="Liu X."/>
            <person name="Liu J."/>
            <person name="Liu S."/>
            <person name="Lokyitsang T."/>
            <person name="Lokyitsang Y."/>
            <person name="Lubonja R."/>
            <person name="Lui A."/>
            <person name="MacDonald P."/>
            <person name="Magnisalis V."/>
            <person name="Maru K."/>
            <person name="Matthews C."/>
            <person name="McCusker W."/>
            <person name="McDonough S."/>
            <person name="Mehta T."/>
            <person name="Meldrim J."/>
            <person name="Meneus L."/>
            <person name="Mihai O."/>
            <person name="Mihalev A."/>
            <person name="Mihova T."/>
            <person name="Mittelman R."/>
            <person name="Mlenga V."/>
            <person name="Montmayeur A."/>
            <person name="Mulrain L."/>
            <person name="Navidi A."/>
            <person name="Naylor J."/>
            <person name="Negash T."/>
            <person name="Nguyen T."/>
            <person name="Nguyen N."/>
            <person name="Nicol R."/>
            <person name="Norbu C."/>
            <person name="Norbu N."/>
            <person name="Novod N."/>
            <person name="O'Neill B."/>
            <person name="Osman S."/>
            <person name="Markiewicz E."/>
            <person name="Oyono O.L."/>
            <person name="Patti C."/>
            <person name="Phunkhang P."/>
            <person name="Pierre F."/>
            <person name="Priest M."/>
            <person name="Raghuraman S."/>
            <person name="Rege F."/>
            <person name="Reyes R."/>
            <person name="Rise C."/>
            <person name="Rogov P."/>
            <person name="Ross K."/>
            <person name="Ryan E."/>
            <person name="Settipalli S."/>
            <person name="Shea T."/>
            <person name="Sherpa N."/>
            <person name="Shi L."/>
            <person name="Shih D."/>
            <person name="Sparrow T."/>
            <person name="Spaulding J."/>
            <person name="Stalker J."/>
            <person name="Stange-Thomann N."/>
            <person name="Stavropoulos S."/>
            <person name="Stone C."/>
            <person name="Strader C."/>
            <person name="Tesfaye S."/>
            <person name="Thomson T."/>
            <person name="Thoulutsang Y."/>
            <person name="Thoulutsang D."/>
            <person name="Topham K."/>
            <person name="Topping I."/>
            <person name="Tsamla T."/>
            <person name="Vassiliev H."/>
            <person name="Vo A."/>
            <person name="Wangchuk T."/>
            <person name="Wangdi T."/>
            <person name="Weiand M."/>
            <person name="Wilkinson J."/>
            <person name="Wilson A."/>
            <person name="Yadav S."/>
            <person name="Young G."/>
            <person name="Yu Q."/>
            <person name="Zembek L."/>
            <person name="Zhong D."/>
            <person name="Zimmer A."/>
            <person name="Zwirko Z."/>
            <person name="Jaffe D.B."/>
            <person name="Alvarez P."/>
            <person name="Brockman W."/>
            <person name="Butler J."/>
            <person name="Chin C."/>
            <person name="Gnerre S."/>
            <person name="Grabherr M."/>
            <person name="Kleber M."/>
            <person name="Mauceli E."/>
            <person name="MacCallum I."/>
        </authorList>
    </citation>
    <scope>NUCLEOTIDE SEQUENCE [LARGE SCALE GENOMIC DNA]</scope>
    <source>
        <strain evidence="7">Tucson 14024-0371.13</strain>
    </source>
</reference>
<dbReference type="PANTHER" id="PTHR11511:SF5">
    <property type="entry name" value="FAT-BODY PROTEIN 1-RELATED"/>
    <property type="match status" value="1"/>
</dbReference>
<dbReference type="InParanoid" id="B3M8B4"/>
<dbReference type="EMBL" id="CH902618">
    <property type="protein sequence ID" value="EDV41053.2"/>
    <property type="molecule type" value="Genomic_DNA"/>
</dbReference>
<evidence type="ECO:0000256" key="1">
    <source>
        <dbReference type="ARBA" id="ARBA00022761"/>
    </source>
</evidence>
<dbReference type="eggNOG" id="ENOG502QR98">
    <property type="taxonomic scope" value="Eukaryota"/>
</dbReference>
<dbReference type="InterPro" id="IPR014756">
    <property type="entry name" value="Ig_E-set"/>
</dbReference>
<sequence>MRLLGLLLLIAATLCLQILAGGIGNRYYLEKEQFLIEILHHVHEPLLNDQWRLLGEQLVTDKDQYVVFNDRMTTFLEAFNVGKLLNQKAYYNPLYEDHYQQTLGLYNFFYNTRDWYTLWQNICWARLHMNPGLFVQALTQVLLKRDDYQPLIMPKIYELWPESFLDMRTVREARNLNFANWIRYGNMTDFEEVHRQEMEPIKVDGDLRNTPEWFKAMADVTIFRMKQKPRGNKLGYLLEDVDWLAYWYYLNTGINLVEDKTDQLQEWWYYQLDQILARYKLERYGQQMAYEKLRLIQDERNSQLISWQNLRFATEDTETTRSINEYLEVLESTVDEAIASHSLLLKNGTSIDLSVNSNWLIGLKELFPFEWTQLQMETAKQPQLLLDPRTSLRSENFYYYADRLLQIYHWYRGHFQPSTQRSFVPTNLKINDVEISPLITFDQPVDLDLSNLLHTRHFHLAGQFLWPFTLQQRQFRLQQKDFTYILKVSSNITKSTIFRIFLTTPEGKSLNRQPFYLLDSFLTMIYQGDNRIKRDSMDFKGFVGDHISLTELNQFVNLAQNEEFDFPLNISTANCGFPRRLILPRGGGGNPLKMRLFVVATNYDFKAQQGNELDCDFSKGISRWDELPLGYPFERFLEEDHRAEEVSGDHVLWKDVEIWHEDHLA</sequence>
<dbReference type="InterPro" id="IPR036697">
    <property type="entry name" value="Hemocyanin_N_sf"/>
</dbReference>
<dbReference type="InterPro" id="IPR000896">
    <property type="entry name" value="Hemocyanin/hexamerin_mid_dom"/>
</dbReference>
<name>B3M8B4_DROAN</name>
<dbReference type="Gene3D" id="1.20.1370.10">
    <property type="entry name" value="Hemocyanin, N-terminal domain"/>
    <property type="match status" value="1"/>
</dbReference>
<evidence type="ECO:0008006" key="8">
    <source>
        <dbReference type="Google" id="ProtNLM"/>
    </source>
</evidence>
<dbReference type="InterPro" id="IPR013788">
    <property type="entry name" value="Hemocyanin/hexamerin"/>
</dbReference>
<keyword evidence="7" id="KW-1185">Reference proteome</keyword>
<gene>
    <name evidence="6" type="primary">Dana\GF23619</name>
    <name evidence="6" type="synonym">dana_GLEANR_8405</name>
    <name evidence="6" type="ORF">GF23619</name>
</gene>
<evidence type="ECO:0000313" key="7">
    <source>
        <dbReference type="Proteomes" id="UP000007801"/>
    </source>
</evidence>
<dbReference type="HOGENOM" id="CLU_012213_1_0_1"/>
<dbReference type="Gene3D" id="1.10.1280.10">
    <property type="entry name" value="Di-copper center containing domain from catechol oxidase"/>
    <property type="match status" value="1"/>
</dbReference>
<dbReference type="SUPFAM" id="SSF48056">
    <property type="entry name" value="Di-copper centre-containing domain"/>
    <property type="match status" value="1"/>
</dbReference>
<dbReference type="Proteomes" id="UP000007801">
    <property type="component" value="Unassembled WGS sequence"/>
</dbReference>
<evidence type="ECO:0000313" key="6">
    <source>
        <dbReference type="EMBL" id="EDV41053.2"/>
    </source>
</evidence>
<proteinExistence type="predicted"/>
<dbReference type="Pfam" id="PF03722">
    <property type="entry name" value="Hemocyanin_N"/>
    <property type="match status" value="1"/>
</dbReference>
<dbReference type="SUPFAM" id="SSF48050">
    <property type="entry name" value="Hemocyanin, N-terminal domain"/>
    <property type="match status" value="1"/>
</dbReference>
<feature type="domain" description="Hemocyanin C-terminal" evidence="5">
    <location>
        <begin position="419"/>
        <end position="660"/>
    </location>
</feature>
<dbReference type="OrthoDB" id="6371642at2759"/>
<feature type="domain" description="Hemocyanin middle" evidence="3">
    <location>
        <begin position="156"/>
        <end position="355"/>
    </location>
</feature>
<organism evidence="6 7">
    <name type="scientific">Drosophila ananassae</name>
    <name type="common">Fruit fly</name>
    <dbReference type="NCBI Taxonomy" id="7217"/>
    <lineage>
        <taxon>Eukaryota</taxon>
        <taxon>Metazoa</taxon>
        <taxon>Ecdysozoa</taxon>
        <taxon>Arthropoda</taxon>
        <taxon>Hexapoda</taxon>
        <taxon>Insecta</taxon>
        <taxon>Pterygota</taxon>
        <taxon>Neoptera</taxon>
        <taxon>Endopterygota</taxon>
        <taxon>Diptera</taxon>
        <taxon>Brachycera</taxon>
        <taxon>Muscomorpha</taxon>
        <taxon>Ephydroidea</taxon>
        <taxon>Drosophilidae</taxon>
        <taxon>Drosophila</taxon>
        <taxon>Sophophora</taxon>
    </lineage>
</organism>
<dbReference type="Pfam" id="PF03723">
    <property type="entry name" value="Hemocyanin_C"/>
    <property type="match status" value="1"/>
</dbReference>
<feature type="signal peptide" evidence="2">
    <location>
        <begin position="1"/>
        <end position="15"/>
    </location>
</feature>
<evidence type="ECO:0000259" key="3">
    <source>
        <dbReference type="Pfam" id="PF00372"/>
    </source>
</evidence>
<dbReference type="Gene3D" id="2.60.40.1520">
    <property type="entry name" value="Hemocyanin, C-terminal domain"/>
    <property type="match status" value="1"/>
</dbReference>
<dbReference type="KEGG" id="dan:6506260"/>
<dbReference type="GO" id="GO:0097009">
    <property type="term" value="P:energy homeostasis"/>
    <property type="evidence" value="ECO:0007669"/>
    <property type="project" value="UniProtKB-ARBA"/>
</dbReference>
<dbReference type="SUPFAM" id="SSF81296">
    <property type="entry name" value="E set domains"/>
    <property type="match status" value="1"/>
</dbReference>
<evidence type="ECO:0000259" key="4">
    <source>
        <dbReference type="Pfam" id="PF03722"/>
    </source>
</evidence>
<protein>
    <recommendedName>
        <fullName evidence="8">Larval serum protein 1 gamma chain</fullName>
    </recommendedName>
</protein>
<dbReference type="GO" id="GO:0005615">
    <property type="term" value="C:extracellular space"/>
    <property type="evidence" value="ECO:0007669"/>
    <property type="project" value="UniProtKB-ARBA"/>
</dbReference>
<dbReference type="PANTHER" id="PTHR11511">
    <property type="entry name" value="LARVAL STORAGE PROTEIN/PHENOLOXIDASE"/>
    <property type="match status" value="1"/>
</dbReference>
<feature type="domain" description="Hemocyanin N-terminal" evidence="4">
    <location>
        <begin position="28"/>
        <end position="149"/>
    </location>
</feature>
<dbReference type="InterPro" id="IPR005204">
    <property type="entry name" value="Hemocyanin_N"/>
</dbReference>
<keyword evidence="1" id="KW-0758">Storage protein</keyword>
<dbReference type="InterPro" id="IPR037020">
    <property type="entry name" value="Hemocyanin_C_sf"/>
</dbReference>
<dbReference type="GeneID" id="6506260"/>
<keyword evidence="2" id="KW-0732">Signal</keyword>
<feature type="chain" id="PRO_5013243278" description="Larval serum protein 1 gamma chain" evidence="2">
    <location>
        <begin position="16"/>
        <end position="665"/>
    </location>
</feature>
<evidence type="ECO:0000259" key="5">
    <source>
        <dbReference type="Pfam" id="PF03723"/>
    </source>
</evidence>
<dbReference type="AlphaFoldDB" id="B3M8B4"/>
<dbReference type="FunCoup" id="B3M8B4">
    <property type="interactions" value="50"/>
</dbReference>
<dbReference type="STRING" id="7217.B3M8B4"/>